<name>A0ABM8W1Y7_GIGMA</name>
<protein>
    <submittedName>
        <fullName evidence="1">9178_t:CDS:1</fullName>
    </submittedName>
</protein>
<reference evidence="1 2" key="1">
    <citation type="submission" date="2021-06" db="EMBL/GenBank/DDBJ databases">
        <authorList>
            <person name="Kallberg Y."/>
            <person name="Tangrot J."/>
            <person name="Rosling A."/>
        </authorList>
    </citation>
    <scope>NUCLEOTIDE SEQUENCE [LARGE SCALE GENOMIC DNA]</scope>
    <source>
        <strain evidence="1 2">120-4 pot B 10/14</strain>
    </source>
</reference>
<comment type="caution">
    <text evidence="1">The sequence shown here is derived from an EMBL/GenBank/DDBJ whole genome shotgun (WGS) entry which is preliminary data.</text>
</comment>
<accession>A0ABM8W1Y7</accession>
<evidence type="ECO:0000313" key="1">
    <source>
        <dbReference type="EMBL" id="CAG8504202.1"/>
    </source>
</evidence>
<sequence length="49" mass="5393">VSGFAGHELALEHMLSVLWTLLGCEITRTNMKDTSGFRLHGHESVLGQI</sequence>
<evidence type="ECO:0000313" key="2">
    <source>
        <dbReference type="Proteomes" id="UP000789901"/>
    </source>
</evidence>
<organism evidence="1 2">
    <name type="scientific">Gigaspora margarita</name>
    <dbReference type="NCBI Taxonomy" id="4874"/>
    <lineage>
        <taxon>Eukaryota</taxon>
        <taxon>Fungi</taxon>
        <taxon>Fungi incertae sedis</taxon>
        <taxon>Mucoromycota</taxon>
        <taxon>Glomeromycotina</taxon>
        <taxon>Glomeromycetes</taxon>
        <taxon>Diversisporales</taxon>
        <taxon>Gigasporaceae</taxon>
        <taxon>Gigaspora</taxon>
    </lineage>
</organism>
<gene>
    <name evidence="1" type="ORF">GMARGA_LOCUS2352</name>
</gene>
<proteinExistence type="predicted"/>
<dbReference type="Proteomes" id="UP000789901">
    <property type="component" value="Unassembled WGS sequence"/>
</dbReference>
<feature type="non-terminal residue" evidence="1">
    <location>
        <position position="1"/>
    </location>
</feature>
<dbReference type="EMBL" id="CAJVQB010000726">
    <property type="protein sequence ID" value="CAG8504202.1"/>
    <property type="molecule type" value="Genomic_DNA"/>
</dbReference>
<keyword evidence="2" id="KW-1185">Reference proteome</keyword>